<dbReference type="EMBL" id="JBHSFK010000065">
    <property type="protein sequence ID" value="MFC4508009.1"/>
    <property type="molecule type" value="Genomic_DNA"/>
</dbReference>
<dbReference type="SUPFAM" id="SSF46785">
    <property type="entry name" value="Winged helix' DNA-binding domain"/>
    <property type="match status" value="1"/>
</dbReference>
<dbReference type="SMART" id="SM00347">
    <property type="entry name" value="HTH_MARR"/>
    <property type="match status" value="1"/>
</dbReference>
<dbReference type="InterPro" id="IPR052526">
    <property type="entry name" value="HTH-type_Bedaq_tolerance"/>
</dbReference>
<organism evidence="3 4">
    <name type="scientific">Streptomyces vulcanius</name>
    <dbReference type="NCBI Taxonomy" id="1441876"/>
    <lineage>
        <taxon>Bacteria</taxon>
        <taxon>Bacillati</taxon>
        <taxon>Actinomycetota</taxon>
        <taxon>Actinomycetes</taxon>
        <taxon>Kitasatosporales</taxon>
        <taxon>Streptomycetaceae</taxon>
        <taxon>Streptomyces</taxon>
    </lineage>
</organism>
<evidence type="ECO:0000256" key="1">
    <source>
        <dbReference type="SAM" id="MobiDB-lite"/>
    </source>
</evidence>
<gene>
    <name evidence="3" type="ORF">ACFPIH_52910</name>
</gene>
<feature type="region of interest" description="Disordered" evidence="1">
    <location>
        <begin position="145"/>
        <end position="190"/>
    </location>
</feature>
<dbReference type="Gene3D" id="1.10.10.10">
    <property type="entry name" value="Winged helix-like DNA-binding domain superfamily/Winged helix DNA-binding domain"/>
    <property type="match status" value="1"/>
</dbReference>
<dbReference type="InterPro" id="IPR036390">
    <property type="entry name" value="WH_DNA-bd_sf"/>
</dbReference>
<protein>
    <submittedName>
        <fullName evidence="3">MarR family winged helix-turn-helix transcriptional regulator</fullName>
    </submittedName>
</protein>
<keyword evidence="4" id="KW-1185">Reference proteome</keyword>
<dbReference type="PROSITE" id="PS50995">
    <property type="entry name" value="HTH_MARR_2"/>
    <property type="match status" value="1"/>
</dbReference>
<dbReference type="PANTHER" id="PTHR39515:SF2">
    <property type="entry name" value="HTH-TYPE TRANSCRIPTIONAL REGULATOR RV0880"/>
    <property type="match status" value="1"/>
</dbReference>
<proteinExistence type="predicted"/>
<evidence type="ECO:0000259" key="2">
    <source>
        <dbReference type="PROSITE" id="PS50995"/>
    </source>
</evidence>
<reference evidence="4" key="1">
    <citation type="journal article" date="2019" name="Int. J. Syst. Evol. Microbiol.">
        <title>The Global Catalogue of Microorganisms (GCM) 10K type strain sequencing project: providing services to taxonomists for standard genome sequencing and annotation.</title>
        <authorList>
            <consortium name="The Broad Institute Genomics Platform"/>
            <consortium name="The Broad Institute Genome Sequencing Center for Infectious Disease"/>
            <person name="Wu L."/>
            <person name="Ma J."/>
        </authorList>
    </citation>
    <scope>NUCLEOTIDE SEQUENCE [LARGE SCALE GENOMIC DNA]</scope>
    <source>
        <strain evidence="4">CGMCC 4.7177</strain>
    </source>
</reference>
<evidence type="ECO:0000313" key="4">
    <source>
        <dbReference type="Proteomes" id="UP001595839"/>
    </source>
</evidence>
<dbReference type="Proteomes" id="UP001595839">
    <property type="component" value="Unassembled WGS sequence"/>
</dbReference>
<dbReference type="RefSeq" id="WP_381179975.1">
    <property type="nucleotide sequence ID" value="NZ_JBHSFK010000065.1"/>
</dbReference>
<dbReference type="InterPro" id="IPR036388">
    <property type="entry name" value="WH-like_DNA-bd_sf"/>
</dbReference>
<accession>A0ABV9B765</accession>
<name>A0ABV9B765_9ACTN</name>
<feature type="domain" description="HTH marR-type" evidence="2">
    <location>
        <begin position="11"/>
        <end position="142"/>
    </location>
</feature>
<dbReference type="PANTHER" id="PTHR39515">
    <property type="entry name" value="CONSERVED PROTEIN"/>
    <property type="match status" value="1"/>
</dbReference>
<sequence length="190" mass="20205">MSQRPEHSPDSAEIRQGVIRLARRLSAERPADGLSLNKSSVLGHLRRGGPMPAGALAAADHQQPQSLTRVFAELQRDGLISRSRDSQDGRQRVLELTDAGRRALAEDMAQRDAWLDVALDDLSPTERQVLLLAAGLMNRLADSPAAVPGSTAAVPDSSAITPDSPAVTRDSPAVTPDRPAVTPGHPPPTR</sequence>
<dbReference type="InterPro" id="IPR000835">
    <property type="entry name" value="HTH_MarR-typ"/>
</dbReference>
<dbReference type="Pfam" id="PF01047">
    <property type="entry name" value="MarR"/>
    <property type="match status" value="1"/>
</dbReference>
<evidence type="ECO:0000313" key="3">
    <source>
        <dbReference type="EMBL" id="MFC4508009.1"/>
    </source>
</evidence>
<comment type="caution">
    <text evidence="3">The sequence shown here is derived from an EMBL/GenBank/DDBJ whole genome shotgun (WGS) entry which is preliminary data.</text>
</comment>